<keyword evidence="8" id="KW-1185">Reference proteome</keyword>
<protein>
    <recommendedName>
        <fullName evidence="5">30S ribosomal protein S7, chloroplastic</fullName>
    </recommendedName>
</protein>
<dbReference type="Gene3D" id="1.10.455.10">
    <property type="entry name" value="Ribosomal protein S7 domain"/>
    <property type="match status" value="1"/>
</dbReference>
<dbReference type="STRING" id="906689.A0A2I0WEE8"/>
<sequence>MFGFVLGIVARDRQQTLAIHWILEAAVKRRISYRISLEKCSFGEILNTYPKRGITRQRRQNLHGLASTNRSFMHFIW</sequence>
<keyword evidence="3 7" id="KW-0689">Ribosomal protein</keyword>
<dbReference type="GO" id="GO:1990904">
    <property type="term" value="C:ribonucleoprotein complex"/>
    <property type="evidence" value="ECO:0007669"/>
    <property type="project" value="UniProtKB-KW"/>
</dbReference>
<reference evidence="7 8" key="1">
    <citation type="journal article" date="2016" name="Sci. Rep.">
        <title>The Dendrobium catenatum Lindl. genome sequence provides insights into polysaccharide synthase, floral development and adaptive evolution.</title>
        <authorList>
            <person name="Zhang G.Q."/>
            <person name="Xu Q."/>
            <person name="Bian C."/>
            <person name="Tsai W.C."/>
            <person name="Yeh C.M."/>
            <person name="Liu K.W."/>
            <person name="Yoshida K."/>
            <person name="Zhang L.S."/>
            <person name="Chang S.B."/>
            <person name="Chen F."/>
            <person name="Shi Y."/>
            <person name="Su Y.Y."/>
            <person name="Zhang Y.Q."/>
            <person name="Chen L.J."/>
            <person name="Yin Y."/>
            <person name="Lin M."/>
            <person name="Huang H."/>
            <person name="Deng H."/>
            <person name="Wang Z.W."/>
            <person name="Zhu S.L."/>
            <person name="Zhao X."/>
            <person name="Deng C."/>
            <person name="Niu S.C."/>
            <person name="Huang J."/>
            <person name="Wang M."/>
            <person name="Liu G.H."/>
            <person name="Yang H.J."/>
            <person name="Xiao X.J."/>
            <person name="Hsiao Y.Y."/>
            <person name="Wu W.L."/>
            <person name="Chen Y.Y."/>
            <person name="Mitsuda N."/>
            <person name="Ohme-Takagi M."/>
            <person name="Luo Y.B."/>
            <person name="Van de Peer Y."/>
            <person name="Liu Z.J."/>
        </authorList>
    </citation>
    <scope>NUCLEOTIDE SEQUENCE [LARGE SCALE GENOMIC DNA]</scope>
    <source>
        <tissue evidence="7">The whole plant</tissue>
    </source>
</reference>
<accession>A0A2I0WEE8</accession>
<dbReference type="InterPro" id="IPR036823">
    <property type="entry name" value="Ribosomal_uS7_dom_sf"/>
</dbReference>
<comment type="similarity">
    <text evidence="2">Belongs to the universal ribosomal protein uS7 family.</text>
</comment>
<comment type="function">
    <text evidence="1">One of the primary rRNA binding proteins, it binds directly to 16S rRNA where it nucleates assembly of the head domain of the 30S subunit.</text>
</comment>
<organism evidence="7 8">
    <name type="scientific">Dendrobium catenatum</name>
    <dbReference type="NCBI Taxonomy" id="906689"/>
    <lineage>
        <taxon>Eukaryota</taxon>
        <taxon>Viridiplantae</taxon>
        <taxon>Streptophyta</taxon>
        <taxon>Embryophyta</taxon>
        <taxon>Tracheophyta</taxon>
        <taxon>Spermatophyta</taxon>
        <taxon>Magnoliopsida</taxon>
        <taxon>Liliopsida</taxon>
        <taxon>Asparagales</taxon>
        <taxon>Orchidaceae</taxon>
        <taxon>Epidendroideae</taxon>
        <taxon>Malaxideae</taxon>
        <taxon>Dendrobiinae</taxon>
        <taxon>Dendrobium</taxon>
    </lineage>
</organism>
<evidence type="ECO:0000256" key="4">
    <source>
        <dbReference type="ARBA" id="ARBA00023274"/>
    </source>
</evidence>
<feature type="domain" description="Small ribosomal subunit protein uS7" evidence="6">
    <location>
        <begin position="9"/>
        <end position="70"/>
    </location>
</feature>
<name>A0A2I0WEE8_9ASPA</name>
<evidence type="ECO:0000256" key="3">
    <source>
        <dbReference type="ARBA" id="ARBA00022980"/>
    </source>
</evidence>
<evidence type="ECO:0000256" key="1">
    <source>
        <dbReference type="ARBA" id="ARBA00002046"/>
    </source>
</evidence>
<dbReference type="Proteomes" id="UP000233837">
    <property type="component" value="Unassembled WGS sequence"/>
</dbReference>
<evidence type="ECO:0000313" key="7">
    <source>
        <dbReference type="EMBL" id="PKU74025.1"/>
    </source>
</evidence>
<evidence type="ECO:0000256" key="2">
    <source>
        <dbReference type="ARBA" id="ARBA00007151"/>
    </source>
</evidence>
<dbReference type="Pfam" id="PF00177">
    <property type="entry name" value="Ribosomal_S7"/>
    <property type="match status" value="1"/>
</dbReference>
<dbReference type="EMBL" id="KZ502700">
    <property type="protein sequence ID" value="PKU74025.1"/>
    <property type="molecule type" value="Genomic_DNA"/>
</dbReference>
<dbReference type="InterPro" id="IPR023798">
    <property type="entry name" value="Ribosomal_uS7_dom"/>
</dbReference>
<keyword evidence="4" id="KW-0687">Ribonucleoprotein</keyword>
<dbReference type="SUPFAM" id="SSF47973">
    <property type="entry name" value="Ribosomal protein S7"/>
    <property type="match status" value="1"/>
</dbReference>
<evidence type="ECO:0000256" key="5">
    <source>
        <dbReference type="ARBA" id="ARBA00035504"/>
    </source>
</evidence>
<evidence type="ECO:0000259" key="6">
    <source>
        <dbReference type="Pfam" id="PF00177"/>
    </source>
</evidence>
<dbReference type="GO" id="GO:0005840">
    <property type="term" value="C:ribosome"/>
    <property type="evidence" value="ECO:0007669"/>
    <property type="project" value="UniProtKB-KW"/>
</dbReference>
<evidence type="ECO:0000313" key="8">
    <source>
        <dbReference type="Proteomes" id="UP000233837"/>
    </source>
</evidence>
<gene>
    <name evidence="7" type="primary">RPS7</name>
    <name evidence="7" type="ORF">MA16_Dca011735</name>
</gene>
<reference evidence="7 8" key="2">
    <citation type="journal article" date="2017" name="Nature">
        <title>The Apostasia genome and the evolution of orchids.</title>
        <authorList>
            <person name="Zhang G.Q."/>
            <person name="Liu K.W."/>
            <person name="Li Z."/>
            <person name="Lohaus R."/>
            <person name="Hsiao Y.Y."/>
            <person name="Niu S.C."/>
            <person name="Wang J.Y."/>
            <person name="Lin Y.C."/>
            <person name="Xu Q."/>
            <person name="Chen L.J."/>
            <person name="Yoshida K."/>
            <person name="Fujiwara S."/>
            <person name="Wang Z.W."/>
            <person name="Zhang Y.Q."/>
            <person name="Mitsuda N."/>
            <person name="Wang M."/>
            <person name="Liu G.H."/>
            <person name="Pecoraro L."/>
            <person name="Huang H.X."/>
            <person name="Xiao X.J."/>
            <person name="Lin M."/>
            <person name="Wu X.Y."/>
            <person name="Wu W.L."/>
            <person name="Chen Y.Y."/>
            <person name="Chang S.B."/>
            <person name="Sakamoto S."/>
            <person name="Ohme-Takagi M."/>
            <person name="Yagi M."/>
            <person name="Zeng S.J."/>
            <person name="Shen C.Y."/>
            <person name="Yeh C.M."/>
            <person name="Luo Y.B."/>
            <person name="Tsai W.C."/>
            <person name="Van de Peer Y."/>
            <person name="Liu Z.J."/>
        </authorList>
    </citation>
    <scope>NUCLEOTIDE SEQUENCE [LARGE SCALE GENOMIC DNA]</scope>
    <source>
        <tissue evidence="7">The whole plant</tissue>
    </source>
</reference>
<proteinExistence type="inferred from homology"/>
<dbReference type="AlphaFoldDB" id="A0A2I0WEE8"/>